<reference evidence="1" key="1">
    <citation type="submission" date="2021-06" db="EMBL/GenBank/DDBJ databases">
        <authorList>
            <person name="Kallberg Y."/>
            <person name="Tangrot J."/>
            <person name="Rosling A."/>
        </authorList>
    </citation>
    <scope>NUCLEOTIDE SEQUENCE</scope>
    <source>
        <strain evidence="1">CL356</strain>
    </source>
</reference>
<gene>
    <name evidence="1" type="ORF">ACOLOM_LOCUS5071</name>
</gene>
<organism evidence="1 2">
    <name type="scientific">Acaulospora colombiana</name>
    <dbReference type="NCBI Taxonomy" id="27376"/>
    <lineage>
        <taxon>Eukaryota</taxon>
        <taxon>Fungi</taxon>
        <taxon>Fungi incertae sedis</taxon>
        <taxon>Mucoromycota</taxon>
        <taxon>Glomeromycotina</taxon>
        <taxon>Glomeromycetes</taxon>
        <taxon>Diversisporales</taxon>
        <taxon>Acaulosporaceae</taxon>
        <taxon>Acaulospora</taxon>
    </lineage>
</organism>
<comment type="caution">
    <text evidence="1">The sequence shown here is derived from an EMBL/GenBank/DDBJ whole genome shotgun (WGS) entry which is preliminary data.</text>
</comment>
<evidence type="ECO:0000313" key="1">
    <source>
        <dbReference type="EMBL" id="CAG8556676.1"/>
    </source>
</evidence>
<keyword evidence="2" id="KW-1185">Reference proteome</keyword>
<feature type="non-terminal residue" evidence="1">
    <location>
        <position position="374"/>
    </location>
</feature>
<dbReference type="Proteomes" id="UP000789525">
    <property type="component" value="Unassembled WGS sequence"/>
</dbReference>
<sequence>MGNIKSELDLLKQENSRLLARIAELEQIAKEKNELEVRIVELERSAKENIELKVEIAELKRAVKNIEKNQTVTNARDSSTSSESNFEDNIKEKKLRDRNLSSDNNSPCDIKTVSQGNDQIHMETRSSDSPTSQTELPNFPENEELYLEPVSEELIEVVSKEPDIPVHNENGKRFVIELAHLYQKARKAKKNTIYTKQEEILSWYYYAEGFEKRVDILSISRNNKRADDLARIQVYDEIWNCLSGVSRENFRKQTQRACKIYKLFNGIGKDKTKRVKSYSANGISKLTNPQIQYIIEYFSKNTEDALVSNKIIMECTPRTPGLALTWINRLTQMRKVLDQYPDIFYEFNDENIDYYGISDEAPCPLCKFDHYDEE</sequence>
<protein>
    <submittedName>
        <fullName evidence="1">17037_t:CDS:1</fullName>
    </submittedName>
</protein>
<dbReference type="EMBL" id="CAJVPT010008897">
    <property type="protein sequence ID" value="CAG8556676.1"/>
    <property type="molecule type" value="Genomic_DNA"/>
</dbReference>
<name>A0ACA9LXG6_9GLOM</name>
<proteinExistence type="predicted"/>
<accession>A0ACA9LXG6</accession>
<evidence type="ECO:0000313" key="2">
    <source>
        <dbReference type="Proteomes" id="UP000789525"/>
    </source>
</evidence>